<evidence type="ECO:0000313" key="2">
    <source>
        <dbReference type="EMBL" id="CAK7238557.1"/>
    </source>
</evidence>
<dbReference type="CDD" id="cd00531">
    <property type="entry name" value="NTF2_like"/>
    <property type="match status" value="1"/>
</dbReference>
<evidence type="ECO:0000259" key="1">
    <source>
        <dbReference type="Pfam" id="PF13577"/>
    </source>
</evidence>
<dbReference type="InterPro" id="IPR032710">
    <property type="entry name" value="NTF2-like_dom_sf"/>
</dbReference>
<reference evidence="2 3" key="1">
    <citation type="submission" date="2024-01" db="EMBL/GenBank/DDBJ databases">
        <authorList>
            <person name="Allen C."/>
            <person name="Tagirdzhanova G."/>
        </authorList>
    </citation>
    <scope>NUCLEOTIDE SEQUENCE [LARGE SCALE GENOMIC DNA]</scope>
</reference>
<dbReference type="InterPro" id="IPR037401">
    <property type="entry name" value="SnoaL-like"/>
</dbReference>
<dbReference type="Gene3D" id="3.10.450.50">
    <property type="match status" value="1"/>
</dbReference>
<feature type="domain" description="SnoaL-like" evidence="1">
    <location>
        <begin position="21"/>
        <end position="143"/>
    </location>
</feature>
<gene>
    <name evidence="2" type="ORF">SEUCBS140593_010809</name>
</gene>
<dbReference type="Proteomes" id="UP001642482">
    <property type="component" value="Unassembled WGS sequence"/>
</dbReference>
<name>A0ABP0D2B3_9PEZI</name>
<dbReference type="Pfam" id="PF13577">
    <property type="entry name" value="SnoaL_4"/>
    <property type="match status" value="1"/>
</dbReference>
<organism evidence="2 3">
    <name type="scientific">Sporothrix eucalyptigena</name>
    <dbReference type="NCBI Taxonomy" id="1812306"/>
    <lineage>
        <taxon>Eukaryota</taxon>
        <taxon>Fungi</taxon>
        <taxon>Dikarya</taxon>
        <taxon>Ascomycota</taxon>
        <taxon>Pezizomycotina</taxon>
        <taxon>Sordariomycetes</taxon>
        <taxon>Sordariomycetidae</taxon>
        <taxon>Ophiostomatales</taxon>
        <taxon>Ophiostomataceae</taxon>
        <taxon>Sporothrix</taxon>
    </lineage>
</organism>
<evidence type="ECO:0000313" key="3">
    <source>
        <dbReference type="Proteomes" id="UP001642482"/>
    </source>
</evidence>
<accession>A0ABP0D2B3</accession>
<dbReference type="SUPFAM" id="SSF54427">
    <property type="entry name" value="NTF2-like"/>
    <property type="match status" value="1"/>
</dbReference>
<sequence length="158" mass="17170">MSYPIENTVWKADEAVVPQPIRNLISRLCEISDTHSPDAGQRLATEVFTPDGVFIPSPGRRDAPPGGYVGAAAIATSLENTWNAMKTRRHTVSRVFASPDGEELMVLGALTITLLNDKTAVMPWASHVEVVRKDTDAPRIKRMQTTADPSAFVDALKG</sequence>
<comment type="caution">
    <text evidence="2">The sequence shown here is derived from an EMBL/GenBank/DDBJ whole genome shotgun (WGS) entry which is preliminary data.</text>
</comment>
<dbReference type="EMBL" id="CAWUHD010000276">
    <property type="protein sequence ID" value="CAK7238557.1"/>
    <property type="molecule type" value="Genomic_DNA"/>
</dbReference>
<keyword evidence="3" id="KW-1185">Reference proteome</keyword>
<protein>
    <recommendedName>
        <fullName evidence="1">SnoaL-like domain-containing protein</fullName>
    </recommendedName>
</protein>
<proteinExistence type="predicted"/>